<evidence type="ECO:0000313" key="2">
    <source>
        <dbReference type="Proteomes" id="UP001610446"/>
    </source>
</evidence>
<dbReference type="InterPro" id="IPR021858">
    <property type="entry name" value="Fun_TF"/>
</dbReference>
<keyword evidence="2" id="KW-1185">Reference proteome</keyword>
<dbReference type="Proteomes" id="UP001610446">
    <property type="component" value="Unassembled WGS sequence"/>
</dbReference>
<evidence type="ECO:0000313" key="1">
    <source>
        <dbReference type="EMBL" id="KAL2848921.1"/>
    </source>
</evidence>
<comment type="caution">
    <text evidence="1">The sequence shown here is derived from an EMBL/GenBank/DDBJ whole genome shotgun (WGS) entry which is preliminary data.</text>
</comment>
<proteinExistence type="predicted"/>
<protein>
    <recommendedName>
        <fullName evidence="3">Fungal-specific transcription factor domain-containing protein</fullName>
    </recommendedName>
</protein>
<accession>A0ABR4K9S6</accession>
<dbReference type="EMBL" id="JBFXLU010000046">
    <property type="protein sequence ID" value="KAL2848921.1"/>
    <property type="molecule type" value="Genomic_DNA"/>
</dbReference>
<name>A0ABR4K9S6_9EURO</name>
<organism evidence="1 2">
    <name type="scientific">Aspergillus pseudoustus</name>
    <dbReference type="NCBI Taxonomy" id="1810923"/>
    <lineage>
        <taxon>Eukaryota</taxon>
        <taxon>Fungi</taxon>
        <taxon>Dikarya</taxon>
        <taxon>Ascomycota</taxon>
        <taxon>Pezizomycotina</taxon>
        <taxon>Eurotiomycetes</taxon>
        <taxon>Eurotiomycetidae</taxon>
        <taxon>Eurotiales</taxon>
        <taxon>Aspergillaceae</taxon>
        <taxon>Aspergillus</taxon>
        <taxon>Aspergillus subgen. Nidulantes</taxon>
    </lineage>
</organism>
<reference evidence="1 2" key="1">
    <citation type="submission" date="2024-07" db="EMBL/GenBank/DDBJ databases">
        <title>Section-level genome sequencing and comparative genomics of Aspergillus sections Usti and Cavernicolus.</title>
        <authorList>
            <consortium name="Lawrence Berkeley National Laboratory"/>
            <person name="Nybo J.L."/>
            <person name="Vesth T.C."/>
            <person name="Theobald S."/>
            <person name="Frisvad J.C."/>
            <person name="Larsen T.O."/>
            <person name="Kjaerboelling I."/>
            <person name="Rothschild-Mancinelli K."/>
            <person name="Lyhne E.K."/>
            <person name="Kogle M.E."/>
            <person name="Barry K."/>
            <person name="Clum A."/>
            <person name="Na H."/>
            <person name="Ledsgaard L."/>
            <person name="Lin J."/>
            <person name="Lipzen A."/>
            <person name="Kuo A."/>
            <person name="Riley R."/>
            <person name="Mondo S."/>
            <person name="Labutti K."/>
            <person name="Haridas S."/>
            <person name="Pangalinan J."/>
            <person name="Salamov A.A."/>
            <person name="Simmons B.A."/>
            <person name="Magnuson J.K."/>
            <person name="Chen J."/>
            <person name="Drula E."/>
            <person name="Henrissat B."/>
            <person name="Wiebenga A."/>
            <person name="Lubbers R.J."/>
            <person name="Gomes A.C."/>
            <person name="Makela M.R."/>
            <person name="Stajich J."/>
            <person name="Grigoriev I.V."/>
            <person name="Mortensen U.H."/>
            <person name="De Vries R.P."/>
            <person name="Baker S.E."/>
            <person name="Andersen M.R."/>
        </authorList>
    </citation>
    <scope>NUCLEOTIDE SEQUENCE [LARGE SCALE GENOMIC DNA]</scope>
    <source>
        <strain evidence="1 2">CBS 123904</strain>
    </source>
</reference>
<evidence type="ECO:0008006" key="3">
    <source>
        <dbReference type="Google" id="ProtNLM"/>
    </source>
</evidence>
<gene>
    <name evidence="1" type="ORF">BJY01DRAFT_246146</name>
</gene>
<dbReference type="Pfam" id="PF11951">
    <property type="entry name" value="Fungal_trans_2"/>
    <property type="match status" value="2"/>
</dbReference>
<sequence length="245" mass="27574">MREAVDNLTYIDYAIATTLLLTWWSACENGGAHTWKLHLTATRDLVSRKLGGLLRCHNSSSTIAATTSATGLGRTGQVLLEWFYYSDSITAITATERTCFLDVNRHAAHTLPVGAASAYRWAIFVMLFFTVDRYCTVDDFRVQHALHTLAHYVRSLPTAEGALATPLFPLFIYGVTVLGLGEQRLVADKIAAYARYTGRGCVEDALAFLQDWWLEQYAREDDASTNSWWGWEEFLKVRDIHLVLV</sequence>
<dbReference type="PROSITE" id="PS51257">
    <property type="entry name" value="PROKAR_LIPOPROTEIN"/>
    <property type="match status" value="1"/>
</dbReference>